<accession>A0A1G7S7G4</accession>
<dbReference type="EMBL" id="FNCF01000003">
    <property type="protein sequence ID" value="SDG18921.1"/>
    <property type="molecule type" value="Genomic_DNA"/>
</dbReference>
<evidence type="ECO:0000256" key="2">
    <source>
        <dbReference type="ARBA" id="ARBA00022801"/>
    </source>
</evidence>
<dbReference type="Gene3D" id="3.40.50.1820">
    <property type="entry name" value="alpha/beta hydrolase"/>
    <property type="match status" value="1"/>
</dbReference>
<dbReference type="Proteomes" id="UP000198863">
    <property type="component" value="Unassembled WGS sequence"/>
</dbReference>
<evidence type="ECO:0000256" key="1">
    <source>
        <dbReference type="ARBA" id="ARBA00010515"/>
    </source>
</evidence>
<dbReference type="InterPro" id="IPR050300">
    <property type="entry name" value="GDXG_lipolytic_enzyme"/>
</dbReference>
<dbReference type="SUPFAM" id="SSF53474">
    <property type="entry name" value="alpha/beta-Hydrolases"/>
    <property type="match status" value="1"/>
</dbReference>
<feature type="domain" description="Alpha/beta hydrolase fold-3" evidence="3">
    <location>
        <begin position="70"/>
        <end position="270"/>
    </location>
</feature>
<keyword evidence="5" id="KW-1185">Reference proteome</keyword>
<name>A0A1G7S7G4_9ACTN</name>
<proteinExistence type="inferred from homology"/>
<evidence type="ECO:0000259" key="3">
    <source>
        <dbReference type="Pfam" id="PF07859"/>
    </source>
</evidence>
<dbReference type="GO" id="GO:0004806">
    <property type="term" value="F:triacylglycerol lipase activity"/>
    <property type="evidence" value="ECO:0007669"/>
    <property type="project" value="TreeGrafter"/>
</dbReference>
<dbReference type="RefSeq" id="WP_091061919.1">
    <property type="nucleotide sequence ID" value="NZ_FNCF01000003.1"/>
</dbReference>
<reference evidence="5" key="1">
    <citation type="submission" date="2016-10" db="EMBL/GenBank/DDBJ databases">
        <authorList>
            <person name="Varghese N."/>
            <person name="Submissions S."/>
        </authorList>
    </citation>
    <scope>NUCLEOTIDE SEQUENCE [LARGE SCALE GENOMIC DNA]</scope>
    <source>
        <strain evidence="5">DSM 44526</strain>
    </source>
</reference>
<keyword evidence="2" id="KW-0378">Hydrolase</keyword>
<gene>
    <name evidence="4" type="ORF">SAMN05660324_1907</name>
</gene>
<dbReference type="Pfam" id="PF07859">
    <property type="entry name" value="Abhydrolase_3"/>
    <property type="match status" value="1"/>
</dbReference>
<dbReference type="InterPro" id="IPR029058">
    <property type="entry name" value="AB_hydrolase_fold"/>
</dbReference>
<evidence type="ECO:0000313" key="5">
    <source>
        <dbReference type="Proteomes" id="UP000198863"/>
    </source>
</evidence>
<dbReference type="AlphaFoldDB" id="A0A1G7S7G4"/>
<evidence type="ECO:0000313" key="4">
    <source>
        <dbReference type="EMBL" id="SDG18921.1"/>
    </source>
</evidence>
<dbReference type="OrthoDB" id="128186at2"/>
<sequence length="297" mass="31313">MASPELGRARDLLSHLVSEPEATMEDYRRLYDEVLANFELPADADVQQVDADGVPAIWVSAPGAAPDKVVVLVHGGGWCMGNAHGYREFGYRISRAADARVLVVDYRLAPEHPFPAPLDDVVAAYRWATTQDGVRQVALVGDSAGGGLVTGALVQLRDGGGQPPVAAVLCSPLVDLAGEGESLVTRAERDPLPAAALVGAMGGAYLGGLEPKATPLASPLYADLSGLPPMRVLVGTDEGLHDDAVRLVDAVRAAGGQAELEVGEEMVHIWPIFSFLPEAQESTDRFGEFLRKQFAGA</sequence>
<protein>
    <submittedName>
        <fullName evidence="4">Acetyl esterase/lipase</fullName>
    </submittedName>
</protein>
<dbReference type="PANTHER" id="PTHR48081:SF30">
    <property type="entry name" value="ACETYL-HYDROLASE LIPR-RELATED"/>
    <property type="match status" value="1"/>
</dbReference>
<dbReference type="PANTHER" id="PTHR48081">
    <property type="entry name" value="AB HYDROLASE SUPERFAMILY PROTEIN C4A8.06C"/>
    <property type="match status" value="1"/>
</dbReference>
<dbReference type="InterPro" id="IPR013094">
    <property type="entry name" value="AB_hydrolase_3"/>
</dbReference>
<comment type="similarity">
    <text evidence="1">Belongs to the 'GDXG' lipolytic enzyme family.</text>
</comment>
<organism evidence="4 5">
    <name type="scientific">Klenkia brasiliensis</name>
    <dbReference type="NCBI Taxonomy" id="333142"/>
    <lineage>
        <taxon>Bacteria</taxon>
        <taxon>Bacillati</taxon>
        <taxon>Actinomycetota</taxon>
        <taxon>Actinomycetes</taxon>
        <taxon>Geodermatophilales</taxon>
        <taxon>Geodermatophilaceae</taxon>
        <taxon>Klenkia</taxon>
    </lineage>
</organism>